<dbReference type="InterPro" id="IPR000182">
    <property type="entry name" value="GNAT_dom"/>
</dbReference>
<dbReference type="Gene3D" id="3.40.630.30">
    <property type="match status" value="1"/>
</dbReference>
<dbReference type="Pfam" id="PF00583">
    <property type="entry name" value="Acetyltransf_1"/>
    <property type="match status" value="1"/>
</dbReference>
<dbReference type="AlphaFoldDB" id="A0A7Z2NUF8"/>
<reference evidence="5 6" key="1">
    <citation type="submission" date="2020-01" db="EMBL/GenBank/DDBJ databases">
        <title>Sphingomonas sp. C33 whole genome sequece.</title>
        <authorList>
            <person name="Park C."/>
        </authorList>
    </citation>
    <scope>NUCLEOTIDE SEQUENCE [LARGE SCALE GENOMIC DNA]</scope>
    <source>
        <strain evidence="5 6">C33</strain>
    </source>
</reference>
<dbReference type="SUPFAM" id="SSF55729">
    <property type="entry name" value="Acyl-CoA N-acyltransferases (Nat)"/>
    <property type="match status" value="1"/>
</dbReference>
<dbReference type="InterPro" id="IPR051016">
    <property type="entry name" value="Diverse_Substrate_AcTransf"/>
</dbReference>
<comment type="similarity">
    <text evidence="1">Belongs to the acetyltransferase family.</text>
</comment>
<dbReference type="PANTHER" id="PTHR10545:SF29">
    <property type="entry name" value="GH14572P-RELATED"/>
    <property type="match status" value="1"/>
</dbReference>
<dbReference type="FunFam" id="3.40.630.30:FF:000064">
    <property type="entry name" value="GNAT family acetyltransferase"/>
    <property type="match status" value="1"/>
</dbReference>
<feature type="domain" description="N-acetyltransferase" evidence="4">
    <location>
        <begin position="5"/>
        <end position="161"/>
    </location>
</feature>
<proteinExistence type="inferred from homology"/>
<organism evidence="5 6">
    <name type="scientific">Sphingomonas changnyeongensis</name>
    <dbReference type="NCBI Taxonomy" id="2698679"/>
    <lineage>
        <taxon>Bacteria</taxon>
        <taxon>Pseudomonadati</taxon>
        <taxon>Pseudomonadota</taxon>
        <taxon>Alphaproteobacteria</taxon>
        <taxon>Sphingomonadales</taxon>
        <taxon>Sphingomonadaceae</taxon>
        <taxon>Sphingomonas</taxon>
    </lineage>
</organism>
<keyword evidence="6" id="KW-1185">Reference proteome</keyword>
<dbReference type="InterPro" id="IPR016181">
    <property type="entry name" value="Acyl_CoA_acyltransferase"/>
</dbReference>
<dbReference type="CDD" id="cd04301">
    <property type="entry name" value="NAT_SF"/>
    <property type="match status" value="1"/>
</dbReference>
<evidence type="ECO:0000313" key="5">
    <source>
        <dbReference type="EMBL" id="QHL90023.1"/>
    </source>
</evidence>
<dbReference type="PANTHER" id="PTHR10545">
    <property type="entry name" value="DIAMINE N-ACETYLTRANSFERASE"/>
    <property type="match status" value="1"/>
</dbReference>
<sequence length="161" mass="17564">MTENIAIRLARPGDEGEVLRLIKALAVYERCPDAVAATAESLRATLFGPAPQVFAFLAGPEAAPVGLALWFQTYSTWTGRPSLYLEDLFVDDSARGQGVARALLRRLAQEALARDCARIDWAVLDWNTEAMAFYRRIGARAQSGWQPWRIEGAALSALAAG</sequence>
<dbReference type="PROSITE" id="PS51186">
    <property type="entry name" value="GNAT"/>
    <property type="match status" value="1"/>
</dbReference>
<name>A0A7Z2NUF8_9SPHN</name>
<evidence type="ECO:0000256" key="3">
    <source>
        <dbReference type="ARBA" id="ARBA00023315"/>
    </source>
</evidence>
<dbReference type="GO" id="GO:0008080">
    <property type="term" value="F:N-acetyltransferase activity"/>
    <property type="evidence" value="ECO:0007669"/>
    <property type="project" value="UniProtKB-ARBA"/>
</dbReference>
<dbReference type="EMBL" id="CP047895">
    <property type="protein sequence ID" value="QHL90023.1"/>
    <property type="molecule type" value="Genomic_DNA"/>
</dbReference>
<evidence type="ECO:0000313" key="6">
    <source>
        <dbReference type="Proteomes" id="UP000464468"/>
    </source>
</evidence>
<dbReference type="KEGG" id="schy:GVO57_03240"/>
<keyword evidence="2 5" id="KW-0808">Transferase</keyword>
<gene>
    <name evidence="5" type="ORF">GVO57_03240</name>
</gene>
<dbReference type="Proteomes" id="UP000464468">
    <property type="component" value="Chromosome"/>
</dbReference>
<protein>
    <submittedName>
        <fullName evidence="5">GNAT family N-acetyltransferase</fullName>
    </submittedName>
</protein>
<keyword evidence="3" id="KW-0012">Acyltransferase</keyword>
<evidence type="ECO:0000259" key="4">
    <source>
        <dbReference type="PROSITE" id="PS51186"/>
    </source>
</evidence>
<evidence type="ECO:0000256" key="2">
    <source>
        <dbReference type="ARBA" id="ARBA00022679"/>
    </source>
</evidence>
<evidence type="ECO:0000256" key="1">
    <source>
        <dbReference type="ARBA" id="ARBA00008694"/>
    </source>
</evidence>
<accession>A0A7Z2NUF8</accession>